<organism evidence="1 2">
    <name type="scientific">Scortum barcoo</name>
    <name type="common">barcoo grunter</name>
    <dbReference type="NCBI Taxonomy" id="214431"/>
    <lineage>
        <taxon>Eukaryota</taxon>
        <taxon>Metazoa</taxon>
        <taxon>Chordata</taxon>
        <taxon>Craniata</taxon>
        <taxon>Vertebrata</taxon>
        <taxon>Euteleostomi</taxon>
        <taxon>Actinopterygii</taxon>
        <taxon>Neopterygii</taxon>
        <taxon>Teleostei</taxon>
        <taxon>Neoteleostei</taxon>
        <taxon>Acanthomorphata</taxon>
        <taxon>Eupercaria</taxon>
        <taxon>Centrarchiformes</taxon>
        <taxon>Terapontoidei</taxon>
        <taxon>Terapontidae</taxon>
        <taxon>Scortum</taxon>
    </lineage>
</organism>
<gene>
    <name evidence="1" type="ORF">L3Q82_013450</name>
</gene>
<evidence type="ECO:0000313" key="2">
    <source>
        <dbReference type="Proteomes" id="UP000831701"/>
    </source>
</evidence>
<reference evidence="1" key="1">
    <citation type="submission" date="2022-04" db="EMBL/GenBank/DDBJ databases">
        <title>Jade perch genome.</title>
        <authorList>
            <person name="Chao B."/>
        </authorList>
    </citation>
    <scope>NUCLEOTIDE SEQUENCE</scope>
    <source>
        <strain evidence="1">CB-2022</strain>
    </source>
</reference>
<protein>
    <submittedName>
        <fullName evidence="1">Uncharacterized protein</fullName>
    </submittedName>
</protein>
<proteinExistence type="predicted"/>
<name>A0ACB8W0R6_9TELE</name>
<accession>A0ACB8W0R6</accession>
<keyword evidence="2" id="KW-1185">Reference proteome</keyword>
<comment type="caution">
    <text evidence="1">The sequence shown here is derived from an EMBL/GenBank/DDBJ whole genome shotgun (WGS) entry which is preliminary data.</text>
</comment>
<dbReference type="Proteomes" id="UP000831701">
    <property type="component" value="Chromosome 16"/>
</dbReference>
<sequence length="1005" mass="110398">MTRLGDFGRLSAFFLPVLLGLAFQGADCELLVSPVGPTLVNALAGSNVTLAVSFSGAPDPAVTWSMGNLPVVTWAINSPAAPDIPVDRQEVLKVEPNGSLTFVNVPLNYTNNYTIEMIKSGLGTSSATFTLRVYEKIQSVILSTMPDFAQEGGEPFTLQYSMQGLVEQERWSFNGIQINTNLHYSVEQQRLVIRTLSRNDTGQYAVLLTNPFSSVTVRINVTVLYGPDEPILEAHPAQPFYIPGDSLILSCQADGFPKPAAKWAFGGHNLSDSSKGVLNLTHVQTSQGGVYTCTLINEQTEKQRSKSMTLNIYGKKRPLVNPMCSVQSVNNVELQYHCLWLGGTPPAQLSFPALSNSSSGGGNLSLTVAASDNLNGKTVTCMADQPMQGICKCSIQTNVLMCINDCSSQPKTRTSSFPGRPVKFLPAVTATVDSEGQIVVTIHCLSEASPRAVVSWSKGSEAITVGTAYQISSDTTQLKIRDYNISNFIHQNYTCTCRNPLGSERWDIQLKGPSISDSSLFPNQDGTVVTLTWEVPPTSIVTGFDIQMKGPDLRSRNHNATLPRGNSNSFHTIQQKPGSARSADIFVLDPNLSYRFRVIPKARMTEGEPSAVHRIGPGTAYCEGLSGTAIAGIAAGIPCSLLFLLLLGGSIYLCVYCNKNKSRRARYPLSRAVEKAITTQTDMVPHNLLAGGLKSAPDYNRLQKVVFLDFYMRDFFCKFTTNKLLFSFRLPLIDQGLSPPLSLHPLSELLQLSKLLNLLVMYMFVYLFLHKALTTVIVSLMMYSFMGGGLFCAIVGNILLVVSTATDYWMQYRLSGSFAHQGLWRYCMSGKCYMQTDSIAYWNATRAFMILSAMSCFAGIIAGILSFAHFSAFERFNRSFAAGIMFFVSMSPDCHPDWRSMSELEAESDRELEQSTSDSPSFPPLASVWTESESVVGGSAALFVLLAMAIYTGVTVNFLGKRFGDWHFSWSYILDWVALLMTFFAGIFYMCAYRMHECRRVAGPR</sequence>
<dbReference type="EMBL" id="CM041546">
    <property type="protein sequence ID" value="KAI3361269.1"/>
    <property type="molecule type" value="Genomic_DNA"/>
</dbReference>
<evidence type="ECO:0000313" key="1">
    <source>
        <dbReference type="EMBL" id="KAI3361269.1"/>
    </source>
</evidence>